<dbReference type="Gene3D" id="3.90.850.10">
    <property type="entry name" value="Fumarylacetoacetase-like, C-terminal domain"/>
    <property type="match status" value="1"/>
</dbReference>
<evidence type="ECO:0000313" key="4">
    <source>
        <dbReference type="EMBL" id="GGC76981.1"/>
    </source>
</evidence>
<dbReference type="GO" id="GO:0016853">
    <property type="term" value="F:isomerase activity"/>
    <property type="evidence" value="ECO:0007669"/>
    <property type="project" value="UniProtKB-KW"/>
</dbReference>
<keyword evidence="4" id="KW-0413">Isomerase</keyword>
<dbReference type="InterPro" id="IPR011234">
    <property type="entry name" value="Fumarylacetoacetase-like_C"/>
</dbReference>
<dbReference type="Pfam" id="PF01557">
    <property type="entry name" value="FAA_hydrolase"/>
    <property type="match status" value="1"/>
</dbReference>
<proteinExistence type="inferred from homology"/>
<dbReference type="EMBL" id="BMGG01000007">
    <property type="protein sequence ID" value="GGC76981.1"/>
    <property type="molecule type" value="Genomic_DNA"/>
</dbReference>
<gene>
    <name evidence="4" type="ORF">GCM10010994_39110</name>
</gene>
<reference evidence="4" key="2">
    <citation type="submission" date="2020-09" db="EMBL/GenBank/DDBJ databases">
        <authorList>
            <person name="Sun Q."/>
            <person name="Zhou Y."/>
        </authorList>
    </citation>
    <scope>NUCLEOTIDE SEQUENCE</scope>
    <source>
        <strain evidence="4">CGMCC 1.12919</strain>
    </source>
</reference>
<dbReference type="GO" id="GO:0046872">
    <property type="term" value="F:metal ion binding"/>
    <property type="evidence" value="ECO:0007669"/>
    <property type="project" value="UniProtKB-KW"/>
</dbReference>
<comment type="caution">
    <text evidence="4">The sequence shown here is derived from an EMBL/GenBank/DDBJ whole genome shotgun (WGS) entry which is preliminary data.</text>
</comment>
<dbReference type="AlphaFoldDB" id="A0A916UM24"/>
<evidence type="ECO:0000259" key="3">
    <source>
        <dbReference type="Pfam" id="PF01557"/>
    </source>
</evidence>
<reference evidence="4" key="1">
    <citation type="journal article" date="2014" name="Int. J. Syst. Evol. Microbiol.">
        <title>Complete genome sequence of Corynebacterium casei LMG S-19264T (=DSM 44701T), isolated from a smear-ripened cheese.</title>
        <authorList>
            <consortium name="US DOE Joint Genome Institute (JGI-PGF)"/>
            <person name="Walter F."/>
            <person name="Albersmeier A."/>
            <person name="Kalinowski J."/>
            <person name="Ruckert C."/>
        </authorList>
    </citation>
    <scope>NUCLEOTIDE SEQUENCE</scope>
    <source>
        <strain evidence="4">CGMCC 1.12919</strain>
    </source>
</reference>
<comment type="similarity">
    <text evidence="1">Belongs to the FAH family.</text>
</comment>
<name>A0A916UM24_9HYPH</name>
<accession>A0A916UM24</accession>
<sequence>MVADIDGATLAPARLAELAALDVARLPLLDGALRYGAPVARISKLVCIGLNYSEHAAESNMPAPSEPIIFLKAPSAICGPNDDTIVPLGSSRLDWEVELGVVIGAVGRNVAEDRALDVVAGYCVVNDVSERAFQMQSSQWDKGKGCDTFGPTGPWLVTKDEVPDPQALAMKLTVNGKTMQDGNTSTMIFGVRQLVSYVSRYMTLMPGDVIATGTPSGVGMGQKPDPVWLKPGDVVELEIAGLGRQRQTVVEYR</sequence>
<dbReference type="GO" id="GO:0019752">
    <property type="term" value="P:carboxylic acid metabolic process"/>
    <property type="evidence" value="ECO:0007669"/>
    <property type="project" value="UniProtKB-ARBA"/>
</dbReference>
<organism evidence="4 5">
    <name type="scientific">Chelatococcus reniformis</name>
    <dbReference type="NCBI Taxonomy" id="1494448"/>
    <lineage>
        <taxon>Bacteria</taxon>
        <taxon>Pseudomonadati</taxon>
        <taxon>Pseudomonadota</taxon>
        <taxon>Alphaproteobacteria</taxon>
        <taxon>Hyphomicrobiales</taxon>
        <taxon>Chelatococcaceae</taxon>
        <taxon>Chelatococcus</taxon>
    </lineage>
</organism>
<evidence type="ECO:0000256" key="1">
    <source>
        <dbReference type="ARBA" id="ARBA00010211"/>
    </source>
</evidence>
<evidence type="ECO:0000313" key="5">
    <source>
        <dbReference type="Proteomes" id="UP000637002"/>
    </source>
</evidence>
<keyword evidence="2" id="KW-0479">Metal-binding</keyword>
<dbReference type="FunFam" id="3.90.850.10:FF:000002">
    <property type="entry name" value="2-hydroxyhepta-2,4-diene-1,7-dioate isomerase"/>
    <property type="match status" value="1"/>
</dbReference>
<dbReference type="PANTHER" id="PTHR42796">
    <property type="entry name" value="FUMARYLACETOACETATE HYDROLASE DOMAIN-CONTAINING PROTEIN 2A-RELATED"/>
    <property type="match status" value="1"/>
</dbReference>
<dbReference type="PANTHER" id="PTHR42796:SF4">
    <property type="entry name" value="FUMARYLACETOACETATE HYDROLASE DOMAIN-CONTAINING PROTEIN 2A"/>
    <property type="match status" value="1"/>
</dbReference>
<dbReference type="SUPFAM" id="SSF56529">
    <property type="entry name" value="FAH"/>
    <property type="match status" value="1"/>
</dbReference>
<dbReference type="Proteomes" id="UP000637002">
    <property type="component" value="Unassembled WGS sequence"/>
</dbReference>
<dbReference type="InterPro" id="IPR036663">
    <property type="entry name" value="Fumarylacetoacetase_C_sf"/>
</dbReference>
<protein>
    <submittedName>
        <fullName evidence="4">2-hydroxyhepta-2,4-diene-1,7-dioate isomerase</fullName>
    </submittedName>
</protein>
<feature type="domain" description="Fumarylacetoacetase-like C-terminal" evidence="3">
    <location>
        <begin position="44"/>
        <end position="250"/>
    </location>
</feature>
<dbReference type="InterPro" id="IPR051121">
    <property type="entry name" value="FAH"/>
</dbReference>
<keyword evidence="5" id="KW-1185">Reference proteome</keyword>
<evidence type="ECO:0000256" key="2">
    <source>
        <dbReference type="ARBA" id="ARBA00022723"/>
    </source>
</evidence>